<protein>
    <submittedName>
        <fullName evidence="4">Uncharacterized protein</fullName>
    </submittedName>
</protein>
<feature type="domain" description="Replicative helicase loading/DNA remodeling protein DnaB N-terminal winged helix" evidence="3">
    <location>
        <begin position="18"/>
        <end position="236"/>
    </location>
</feature>
<evidence type="ECO:0000256" key="1">
    <source>
        <dbReference type="ARBA" id="ARBA00093462"/>
    </source>
</evidence>
<evidence type="ECO:0000259" key="3">
    <source>
        <dbReference type="Pfam" id="PF25888"/>
    </source>
</evidence>
<comment type="similarity">
    <text evidence="1">Belongs to the DnaB/DnaD family.</text>
</comment>
<dbReference type="SUPFAM" id="SSF158499">
    <property type="entry name" value="DnaD domain-like"/>
    <property type="match status" value="1"/>
</dbReference>
<proteinExistence type="inferred from homology"/>
<dbReference type="Pfam" id="PF25888">
    <property type="entry name" value="WHD_DnaB"/>
    <property type="match status" value="1"/>
</dbReference>
<dbReference type="InterPro" id="IPR058660">
    <property type="entry name" value="WHD_DnaB"/>
</dbReference>
<dbReference type="Proteomes" id="UP000276568">
    <property type="component" value="Unassembled WGS sequence"/>
</dbReference>
<evidence type="ECO:0000313" key="5">
    <source>
        <dbReference type="Proteomes" id="UP000276568"/>
    </source>
</evidence>
<gene>
    <name evidence="4" type="ORF">EDX97_08925</name>
</gene>
<accession>A0A3N0HY99</accession>
<feature type="domain" description="DnaB/C C-terminal" evidence="2">
    <location>
        <begin position="264"/>
        <end position="331"/>
    </location>
</feature>
<organism evidence="4 5">
    <name type="scientific">Absicoccus porci</name>
    <dbReference type="NCBI Taxonomy" id="2486576"/>
    <lineage>
        <taxon>Bacteria</taxon>
        <taxon>Bacillati</taxon>
        <taxon>Bacillota</taxon>
        <taxon>Erysipelotrichia</taxon>
        <taxon>Erysipelotrichales</taxon>
        <taxon>Erysipelotrichaceae</taxon>
        <taxon>Absicoccus</taxon>
    </lineage>
</organism>
<dbReference type="Pfam" id="PF07261">
    <property type="entry name" value="DnaB_2"/>
    <property type="match status" value="1"/>
</dbReference>
<dbReference type="AlphaFoldDB" id="A0A3N0HY99"/>
<dbReference type="EMBL" id="RJQC01000003">
    <property type="protein sequence ID" value="RNM29743.1"/>
    <property type="molecule type" value="Genomic_DNA"/>
</dbReference>
<evidence type="ECO:0000259" key="2">
    <source>
        <dbReference type="Pfam" id="PF07261"/>
    </source>
</evidence>
<reference evidence="4 5" key="1">
    <citation type="submission" date="2018-11" db="EMBL/GenBank/DDBJ databases">
        <title>Clostridium sp. nov., a member of the family Erysipelotrichaceae isolated from pig faeces.</title>
        <authorList>
            <person name="Chang Y.-H."/>
        </authorList>
    </citation>
    <scope>NUCLEOTIDE SEQUENCE [LARGE SCALE GENOMIC DNA]</scope>
    <source>
        <strain evidence="4 5">YH-panp20</strain>
    </source>
</reference>
<dbReference type="Gene3D" id="1.10.10.630">
    <property type="entry name" value="DnaD domain-like"/>
    <property type="match status" value="1"/>
</dbReference>
<name>A0A3N0HY99_9FIRM</name>
<keyword evidence="5" id="KW-1185">Reference proteome</keyword>
<dbReference type="OrthoDB" id="1652900at2"/>
<dbReference type="InterPro" id="IPR034829">
    <property type="entry name" value="DnaD-like_sf"/>
</dbReference>
<evidence type="ECO:0000313" key="4">
    <source>
        <dbReference type="EMBL" id="RNM29743.1"/>
    </source>
</evidence>
<sequence length="377" mass="43937">MSDCKIILCSPWTEESLIDLYLLYLPLMDHEAIGLYQVLRIMAEVSCSQEELVQASGLSSSRFVQARKNLEQFHLLKTYHDIQSQSWLYHIYAPLNAQAFLIHDTYSRLFLQTVGDQRFDQIKTRLTKDVQVPSTMKEISEPCHVEKLDRWSEEDEKTYHDHRPDLVRASYDFDFDTFLQGMDQIFPMRLRTEKNLTRIAQLATIHGIDAKVMKRYVMRAINPNTHVFDFEKLKAQVYHNKTKVEALKDPYSMAPVAFMQRMQKGVPVASSDRMVIERIMNNYHFSNEVMNVLIEYTLKTSNQKFPRSYVEKVAASWVRLGIDSKEKALAQIQAPTTASSKLSYPSWYSQVQQEEASDELKEEILQMQKELEGDSHV</sequence>
<comment type="caution">
    <text evidence="4">The sequence shown here is derived from an EMBL/GenBank/DDBJ whole genome shotgun (WGS) entry which is preliminary data.</text>
</comment>
<dbReference type="RefSeq" id="WP_128520806.1">
    <property type="nucleotide sequence ID" value="NZ_JAQXZP010000073.1"/>
</dbReference>
<dbReference type="InterPro" id="IPR006343">
    <property type="entry name" value="DnaB/C_C"/>
</dbReference>